<dbReference type="PANTHER" id="PTHR28037">
    <property type="entry name" value="ALCOHOL O-ACETYLTRANSFERASE 1-RELATED"/>
    <property type="match status" value="1"/>
</dbReference>
<keyword evidence="14" id="KW-1185">Reference proteome</keyword>
<protein>
    <recommendedName>
        <fullName evidence="6">Phthiocerol/phthiodiolone dimycocerosyl transferase</fullName>
        <ecNumber evidence="5">2.3.1.282</ecNumber>
    </recommendedName>
    <alternativeName>
        <fullName evidence="11">Acyltransferase PapA5</fullName>
    </alternativeName>
    <alternativeName>
        <fullName evidence="9">Phthiocerol/phthiodiolone O-acyltransferase</fullName>
    </alternativeName>
    <alternativeName>
        <fullName evidence="10">Polyketide synthase-associated protein A5</fullName>
    </alternativeName>
</protein>
<gene>
    <name evidence="13" type="ORF">SAMN04488024_10954</name>
</gene>
<evidence type="ECO:0000256" key="11">
    <source>
        <dbReference type="ARBA" id="ARBA00033407"/>
    </source>
</evidence>
<evidence type="ECO:0000256" key="3">
    <source>
        <dbReference type="ARBA" id="ARBA00001907"/>
    </source>
</evidence>
<evidence type="ECO:0000256" key="10">
    <source>
        <dbReference type="ARBA" id="ARBA00032317"/>
    </source>
</evidence>
<evidence type="ECO:0000256" key="9">
    <source>
        <dbReference type="ARBA" id="ARBA00030465"/>
    </source>
</evidence>
<comment type="catalytic activity">
    <reaction evidence="1">
        <text>2 a mycocerosyl-[mycocerosic acid synthase] + a phthiocerol = a dimycocerosyl phthiocerol + 2 holo-[mycocerosic acid synthase].</text>
        <dbReference type="EC" id="2.3.1.282"/>
    </reaction>
</comment>
<dbReference type="Gene3D" id="3.30.559.30">
    <property type="entry name" value="Nonribosomal peptide synthetase, condensation domain"/>
    <property type="match status" value="1"/>
</dbReference>
<dbReference type="RefSeq" id="WP_090771151.1">
    <property type="nucleotide sequence ID" value="NZ_FMZH01000009.1"/>
</dbReference>
<feature type="domain" description="Phthiocerol/phthiodiolone dimycocerosyl transferase C-terminal" evidence="12">
    <location>
        <begin position="209"/>
        <end position="361"/>
    </location>
</feature>
<comment type="catalytic activity">
    <reaction evidence="2">
        <text>2 a mycocerosyl-[mycocerosic acid synthase] + a phenolphthiocerol = a dimycocerosyl phenolphthiocerol + 2 holo-[mycocerosic acid synthase].</text>
        <dbReference type="EC" id="2.3.1.282"/>
    </reaction>
</comment>
<sequence>MKRRLILGERIMHVDAKTPLNCVFGAKISGNINEVHLYQALYKIQQKHPLLRMNIENTGQTPYFILNENIGKIPVRISVRTSDQDWLQQSKVEWYKLFNNNSKPLARVVWLQGETESDLLLVLPHCICDGTTILNLLRELVALIDDPEQELLPYPSFSSVKELLPDDFTPSKVSHFKGKIFATLGRLFFFFKSTSYHSTEQLNYAINWKMNAADTENLLQKCKAEQTSVHAAICVAFMEAFKQVRGDKAHGKVICPVDIRRFVPAIKTDTMFAFAPIVELKLHPQENLFWDKARKLKTDLEAKIAEMKVYDLLNMSEYFHSSVNKMIGFLKTTKGTHDITLSNMGLLNIPKTYQNFSIATIYSPTVAFPWRNANTLVLSTFDGEMDFSFMSNESFFREFDAWQVRDKAMKLMQENLNEPANV</sequence>
<evidence type="ECO:0000256" key="1">
    <source>
        <dbReference type="ARBA" id="ARBA00000026"/>
    </source>
</evidence>
<keyword evidence="8" id="KW-0012">Acyltransferase</keyword>
<dbReference type="EMBL" id="FMZH01000009">
    <property type="protein sequence ID" value="SDD91013.1"/>
    <property type="molecule type" value="Genomic_DNA"/>
</dbReference>
<dbReference type="InterPro" id="IPR031641">
    <property type="entry name" value="PapA_C"/>
</dbReference>
<dbReference type="GO" id="GO:0016746">
    <property type="term" value="F:acyltransferase activity"/>
    <property type="evidence" value="ECO:0007669"/>
    <property type="project" value="UniProtKB-KW"/>
</dbReference>
<dbReference type="Gene3D" id="3.30.559.10">
    <property type="entry name" value="Chloramphenicol acetyltransferase-like domain"/>
    <property type="match status" value="1"/>
</dbReference>
<dbReference type="PANTHER" id="PTHR28037:SF1">
    <property type="entry name" value="ALCOHOL O-ACETYLTRANSFERASE 1-RELATED"/>
    <property type="match status" value="1"/>
</dbReference>
<evidence type="ECO:0000256" key="6">
    <source>
        <dbReference type="ARBA" id="ARBA00013449"/>
    </source>
</evidence>
<dbReference type="AlphaFoldDB" id="A0A1G6YM12"/>
<evidence type="ECO:0000313" key="14">
    <source>
        <dbReference type="Proteomes" id="UP000199455"/>
    </source>
</evidence>
<evidence type="ECO:0000259" key="12">
    <source>
        <dbReference type="Pfam" id="PF16911"/>
    </source>
</evidence>
<dbReference type="InterPro" id="IPR052058">
    <property type="entry name" value="Alcohol_O-acetyltransferase"/>
</dbReference>
<reference evidence="14" key="1">
    <citation type="submission" date="2016-10" db="EMBL/GenBank/DDBJ databases">
        <authorList>
            <person name="Varghese N."/>
            <person name="Submissions S."/>
        </authorList>
    </citation>
    <scope>NUCLEOTIDE SEQUENCE [LARGE SCALE GENOMIC DNA]</scope>
    <source>
        <strain evidence="14">DSM 18609</strain>
    </source>
</reference>
<dbReference type="Proteomes" id="UP000199455">
    <property type="component" value="Unassembled WGS sequence"/>
</dbReference>
<name>A0A1G6YM12_9SPHI</name>
<evidence type="ECO:0000256" key="7">
    <source>
        <dbReference type="ARBA" id="ARBA00022679"/>
    </source>
</evidence>
<evidence type="ECO:0000256" key="8">
    <source>
        <dbReference type="ARBA" id="ARBA00023315"/>
    </source>
</evidence>
<keyword evidence="7 13" id="KW-0808">Transferase</keyword>
<accession>A0A1G6YM12</accession>
<comment type="catalytic activity">
    <reaction evidence="3">
        <text>2 a mycocerosyl-[mycocerosic acid synthase] + a phthiodiolone = a dimycocerosyl phthiodiolone + 2 holo-[mycocerosic acid synthase].</text>
        <dbReference type="EC" id="2.3.1.282"/>
    </reaction>
</comment>
<organism evidence="13 14">
    <name type="scientific">Pedobacter soli</name>
    <dbReference type="NCBI Taxonomy" id="390242"/>
    <lineage>
        <taxon>Bacteria</taxon>
        <taxon>Pseudomonadati</taxon>
        <taxon>Bacteroidota</taxon>
        <taxon>Sphingobacteriia</taxon>
        <taxon>Sphingobacteriales</taxon>
        <taxon>Sphingobacteriaceae</taxon>
        <taxon>Pedobacter</taxon>
    </lineage>
</organism>
<evidence type="ECO:0000256" key="4">
    <source>
        <dbReference type="ARBA" id="ARBA00006558"/>
    </source>
</evidence>
<evidence type="ECO:0000256" key="5">
    <source>
        <dbReference type="ARBA" id="ARBA00012866"/>
    </source>
</evidence>
<dbReference type="STRING" id="390242.SAMN04488024_10954"/>
<evidence type="ECO:0000256" key="2">
    <source>
        <dbReference type="ARBA" id="ARBA00000625"/>
    </source>
</evidence>
<evidence type="ECO:0000313" key="13">
    <source>
        <dbReference type="EMBL" id="SDD91013.1"/>
    </source>
</evidence>
<dbReference type="Pfam" id="PF16911">
    <property type="entry name" value="PapA_C"/>
    <property type="match status" value="1"/>
</dbReference>
<dbReference type="EC" id="2.3.1.282" evidence="5"/>
<comment type="similarity">
    <text evidence="4">Belongs to the acyltransferase PapA5 family.</text>
</comment>
<proteinExistence type="inferred from homology"/>
<dbReference type="SUPFAM" id="SSF52777">
    <property type="entry name" value="CoA-dependent acyltransferases"/>
    <property type="match status" value="2"/>
</dbReference>
<dbReference type="InterPro" id="IPR023213">
    <property type="entry name" value="CAT-like_dom_sf"/>
</dbReference>